<reference evidence="1 2" key="1">
    <citation type="submission" date="2018-06" db="EMBL/GenBank/DDBJ databases">
        <authorList>
            <consortium name="Pathogen Informatics"/>
            <person name="Doyle S."/>
        </authorList>
    </citation>
    <scope>NUCLEOTIDE SEQUENCE [LARGE SCALE GENOMIC DNA]</scope>
    <source>
        <strain evidence="1 2">NCTC13100</strain>
    </source>
</reference>
<organism evidence="1 2">
    <name type="scientific">Porphyromonas macacae</name>
    <dbReference type="NCBI Taxonomy" id="28115"/>
    <lineage>
        <taxon>Bacteria</taxon>
        <taxon>Pseudomonadati</taxon>
        <taxon>Bacteroidota</taxon>
        <taxon>Bacteroidia</taxon>
        <taxon>Bacteroidales</taxon>
        <taxon>Porphyromonadaceae</taxon>
        <taxon>Porphyromonas</taxon>
    </lineage>
</organism>
<evidence type="ECO:0000313" key="2">
    <source>
        <dbReference type="Proteomes" id="UP000254263"/>
    </source>
</evidence>
<dbReference type="InterPro" id="IPR017850">
    <property type="entry name" value="Alkaline_phosphatase_core_sf"/>
</dbReference>
<dbReference type="GO" id="GO:0016787">
    <property type="term" value="F:hydrolase activity"/>
    <property type="evidence" value="ECO:0007669"/>
    <property type="project" value="UniProtKB-KW"/>
</dbReference>
<dbReference type="Gene3D" id="3.40.720.10">
    <property type="entry name" value="Alkaline Phosphatase, subunit A"/>
    <property type="match status" value="1"/>
</dbReference>
<protein>
    <submittedName>
        <fullName evidence="1">Phosphonoacetate hydrolase</fullName>
    </submittedName>
</protein>
<dbReference type="PANTHER" id="PTHR10151">
    <property type="entry name" value="ECTONUCLEOTIDE PYROPHOSPHATASE/PHOSPHODIESTERASE"/>
    <property type="match status" value="1"/>
</dbReference>
<dbReference type="Pfam" id="PF01663">
    <property type="entry name" value="Phosphodiest"/>
    <property type="match status" value="1"/>
</dbReference>
<keyword evidence="1" id="KW-0378">Hydrolase</keyword>
<dbReference type="EMBL" id="UGTI01000001">
    <property type="protein sequence ID" value="SUB77320.1"/>
    <property type="molecule type" value="Genomic_DNA"/>
</dbReference>
<dbReference type="Proteomes" id="UP000254263">
    <property type="component" value="Unassembled WGS sequence"/>
</dbReference>
<gene>
    <name evidence="1" type="ORF">NCTC13100_00436</name>
</gene>
<evidence type="ECO:0000313" key="1">
    <source>
        <dbReference type="EMBL" id="SUB77320.1"/>
    </source>
</evidence>
<proteinExistence type="predicted"/>
<sequence>MNIVLEANCLSLHYEFTNNLIMNIDRYRDKRKKYNAIATLFALWIGLTAGCGSLRKGSVHTDHARPGGDRYAVVLSLDGFRADYLSKANTPVFDSIKRVGISGSLQPSFPSLTFPNHYSMATGLYPDHHGLVANEFYDDEYGHYTIPNRKAVENPGFYGGEPVWNTARRQGVQTASFFWVGSETAINGHHPHRWKKFDSKVPYTSRADSVLAWLDLPEADRPHLIMWYIEEPDHLGHHFTPEGKEVFAMVEKLDSVVGYFLNRLNTLPVGNKVDFLIVSDHGMETYYPERSVNLSDYMPIDSFIHVATGAFAHLYPKPSYTDSAYRILQTVPHIKVYKKGEMPARFHYGSNKRIGELLILPDEGAMVYFDPAIKTFKKGGAHGYDNERASMQALFLGVGPHLKKGFFLSRSIPNIAVYPLICRLLDIKPSANDADLSDVQPFLRSQP</sequence>
<dbReference type="RefSeq" id="WP_018360707.1">
    <property type="nucleotide sequence ID" value="NZ_UGTI01000001.1"/>
</dbReference>
<dbReference type="InterPro" id="IPR002591">
    <property type="entry name" value="Phosphodiest/P_Trfase"/>
</dbReference>
<accession>A0A379DG03</accession>
<dbReference type="Gene3D" id="3.30.1360.180">
    <property type="match status" value="1"/>
</dbReference>
<dbReference type="CDD" id="cd16018">
    <property type="entry name" value="Enpp"/>
    <property type="match status" value="1"/>
</dbReference>
<name>A0A379DG03_9PORP</name>
<dbReference type="PANTHER" id="PTHR10151:SF120">
    <property type="entry name" value="BIS(5'-ADENOSYL)-TRIPHOSPHATASE"/>
    <property type="match status" value="1"/>
</dbReference>
<dbReference type="AlphaFoldDB" id="A0A379DG03"/>
<dbReference type="SUPFAM" id="SSF53649">
    <property type="entry name" value="Alkaline phosphatase-like"/>
    <property type="match status" value="1"/>
</dbReference>